<evidence type="ECO:0000313" key="1">
    <source>
        <dbReference type="EMBL" id="MBN0044951.1"/>
    </source>
</evidence>
<gene>
    <name evidence="1" type="ORF">JS756_12695</name>
</gene>
<proteinExistence type="predicted"/>
<comment type="caution">
    <text evidence="1">The sequence shown here is derived from an EMBL/GenBank/DDBJ whole genome shotgun (WGS) entry which is preliminary data.</text>
</comment>
<dbReference type="Proteomes" id="UP000788262">
    <property type="component" value="Unassembled WGS sequence"/>
</dbReference>
<dbReference type="RefSeq" id="WP_205383170.1">
    <property type="nucleotide sequence ID" value="NZ_JAFFZS010000008.1"/>
</dbReference>
<accession>A0ABS2VPE3</accession>
<sequence length="131" mass="13813">MPSAPRTDDDVVAATDVTELLRHGLGRKAFRTALFGDGAVAAAVTLDRMGVVPRSVAYVAEVAKAGGLAYAAGLPEPLPSPDAAAVLRDWLETAARAAGTPQDEEHAVRWLDAVAELMGLRSDSRRHRDTP</sequence>
<keyword evidence="2" id="KW-1185">Reference proteome</keyword>
<dbReference type="EMBL" id="JAFFZS010000008">
    <property type="protein sequence ID" value="MBN0044951.1"/>
    <property type="molecule type" value="Genomic_DNA"/>
</dbReference>
<evidence type="ECO:0000313" key="2">
    <source>
        <dbReference type="Proteomes" id="UP000788262"/>
    </source>
</evidence>
<organism evidence="1 2">
    <name type="scientific">Streptomyces actuosus</name>
    <dbReference type="NCBI Taxonomy" id="1885"/>
    <lineage>
        <taxon>Bacteria</taxon>
        <taxon>Bacillati</taxon>
        <taxon>Actinomycetota</taxon>
        <taxon>Actinomycetes</taxon>
        <taxon>Kitasatosporales</taxon>
        <taxon>Streptomycetaceae</taxon>
        <taxon>Streptomyces</taxon>
    </lineage>
</organism>
<protein>
    <submittedName>
        <fullName evidence="1">Uncharacterized protein</fullName>
    </submittedName>
</protein>
<reference evidence="1 2" key="1">
    <citation type="submission" date="2021-02" db="EMBL/GenBank/DDBJ databases">
        <title>Whole genome sequencing of Streptomyces actuosus VRA1.</title>
        <authorList>
            <person name="Sen G."/>
            <person name="Sen A."/>
        </authorList>
    </citation>
    <scope>NUCLEOTIDE SEQUENCE [LARGE SCALE GENOMIC DNA]</scope>
    <source>
        <strain evidence="1 2">VRA1</strain>
    </source>
</reference>
<name>A0ABS2VPE3_STRAS</name>